<dbReference type="GO" id="GO:0005737">
    <property type="term" value="C:cytoplasm"/>
    <property type="evidence" value="ECO:0007669"/>
    <property type="project" value="TreeGrafter"/>
</dbReference>
<dbReference type="GeneID" id="75909622"/>
<dbReference type="GO" id="GO:0062026">
    <property type="term" value="P:negative regulation of SCF-dependent proteasomal ubiquitin-dependent catabolic process"/>
    <property type="evidence" value="ECO:0007669"/>
    <property type="project" value="TreeGrafter"/>
</dbReference>
<dbReference type="InterPro" id="IPR052449">
    <property type="entry name" value="STYX-Interacting_Phosphatase"/>
</dbReference>
<name>A0AAD5E6A5_UMBRA</name>
<dbReference type="InterPro" id="IPR000340">
    <property type="entry name" value="Dual-sp_phosphatase_cat-dom"/>
</dbReference>
<dbReference type="InterPro" id="IPR020422">
    <property type="entry name" value="TYR_PHOSPHATASE_DUAL_dom"/>
</dbReference>
<reference evidence="4" key="1">
    <citation type="submission" date="2021-06" db="EMBL/GenBank/DDBJ databases">
        <authorList>
            <consortium name="DOE Joint Genome Institute"/>
            <person name="Mondo S.J."/>
            <person name="Amses K.R."/>
            <person name="Simmons D.R."/>
            <person name="Longcore J.E."/>
            <person name="Seto K."/>
            <person name="Alves G.H."/>
            <person name="Bonds A.E."/>
            <person name="Quandt C.A."/>
            <person name="Davis W.J."/>
            <person name="Chang Y."/>
            <person name="Letcher P.M."/>
            <person name="Powell M.J."/>
            <person name="Kuo A."/>
            <person name="Labutti K."/>
            <person name="Pangilinan J."/>
            <person name="Andreopoulos W."/>
            <person name="Tritt A."/>
            <person name="Riley R."/>
            <person name="Hundley H."/>
            <person name="Johnson J."/>
            <person name="Lipzen A."/>
            <person name="Barry K."/>
            <person name="Berbee M.L."/>
            <person name="Buchler N.E."/>
            <person name="Grigoriev I.V."/>
            <person name="Spatafora J.W."/>
            <person name="Stajich J.E."/>
            <person name="James T.Y."/>
        </authorList>
    </citation>
    <scope>NUCLEOTIDE SEQUENCE</scope>
    <source>
        <strain evidence="4">AG</strain>
    </source>
</reference>
<evidence type="ECO:0000259" key="2">
    <source>
        <dbReference type="PROSITE" id="PS50054"/>
    </source>
</evidence>
<dbReference type="EMBL" id="MU620940">
    <property type="protein sequence ID" value="KAI8577474.1"/>
    <property type="molecule type" value="Genomic_DNA"/>
</dbReference>
<comment type="caution">
    <text evidence="4">The sequence shown here is derived from an EMBL/GenBank/DDBJ whole genome shotgun (WGS) entry which is preliminary data.</text>
</comment>
<evidence type="ECO:0000313" key="5">
    <source>
        <dbReference type="Proteomes" id="UP001206595"/>
    </source>
</evidence>
<dbReference type="InterPro" id="IPR029021">
    <property type="entry name" value="Prot-tyrosine_phosphatase-like"/>
</dbReference>
<dbReference type="PROSITE" id="PS50054">
    <property type="entry name" value="TYR_PHOSPHATASE_DUAL"/>
    <property type="match status" value="1"/>
</dbReference>
<dbReference type="Pfam" id="PF00782">
    <property type="entry name" value="DSPc"/>
    <property type="match status" value="1"/>
</dbReference>
<feature type="domain" description="Tyrosine specific protein phosphatases" evidence="3">
    <location>
        <begin position="88"/>
        <end position="145"/>
    </location>
</feature>
<comment type="similarity">
    <text evidence="1">Belongs to the protein-tyrosine phosphatase family. Non-receptor class subfamily.</text>
</comment>
<dbReference type="Proteomes" id="UP001206595">
    <property type="component" value="Unassembled WGS sequence"/>
</dbReference>
<dbReference type="RefSeq" id="XP_051442478.1">
    <property type="nucleotide sequence ID" value="XM_051584272.1"/>
</dbReference>
<dbReference type="Gene3D" id="3.90.190.10">
    <property type="entry name" value="Protein tyrosine phosphatase superfamily"/>
    <property type="match status" value="1"/>
</dbReference>
<dbReference type="GO" id="GO:1990444">
    <property type="term" value="F:F-box domain binding"/>
    <property type="evidence" value="ECO:0007669"/>
    <property type="project" value="TreeGrafter"/>
</dbReference>
<dbReference type="PANTHER" id="PTHR46588:SF1">
    <property type="entry name" value="SERINE_THREONINE_TYROSINE-INTERACTING PROTEIN"/>
    <property type="match status" value="1"/>
</dbReference>
<evidence type="ECO:0000259" key="3">
    <source>
        <dbReference type="PROSITE" id="PS50056"/>
    </source>
</evidence>
<evidence type="ECO:0000313" key="4">
    <source>
        <dbReference type="EMBL" id="KAI8577474.1"/>
    </source>
</evidence>
<accession>A0AAD5E6A5</accession>
<proteinExistence type="inferred from homology"/>
<dbReference type="AlphaFoldDB" id="A0AAD5E6A5"/>
<reference evidence="4" key="2">
    <citation type="journal article" date="2022" name="Proc. Natl. Acad. Sci. U.S.A.">
        <title>Diploid-dominant life cycles characterize the early evolution of Fungi.</title>
        <authorList>
            <person name="Amses K.R."/>
            <person name="Simmons D.R."/>
            <person name="Longcore J.E."/>
            <person name="Mondo S.J."/>
            <person name="Seto K."/>
            <person name="Jeronimo G.H."/>
            <person name="Bonds A.E."/>
            <person name="Quandt C.A."/>
            <person name="Davis W.J."/>
            <person name="Chang Y."/>
            <person name="Federici B.A."/>
            <person name="Kuo A."/>
            <person name="LaButti K."/>
            <person name="Pangilinan J."/>
            <person name="Andreopoulos W."/>
            <person name="Tritt A."/>
            <person name="Riley R."/>
            <person name="Hundley H."/>
            <person name="Johnson J."/>
            <person name="Lipzen A."/>
            <person name="Barry K."/>
            <person name="Lang B.F."/>
            <person name="Cuomo C.A."/>
            <person name="Buchler N.E."/>
            <person name="Grigoriev I.V."/>
            <person name="Spatafora J.W."/>
            <person name="Stajich J.E."/>
            <person name="James T.Y."/>
        </authorList>
    </citation>
    <scope>NUCLEOTIDE SEQUENCE</scope>
    <source>
        <strain evidence="4">AG</strain>
    </source>
</reference>
<dbReference type="SMART" id="SM00195">
    <property type="entry name" value="DSPc"/>
    <property type="match status" value="1"/>
</dbReference>
<evidence type="ECO:0000256" key="1">
    <source>
        <dbReference type="ARBA" id="ARBA00009649"/>
    </source>
</evidence>
<dbReference type="GO" id="GO:0070372">
    <property type="term" value="P:regulation of ERK1 and ERK2 cascade"/>
    <property type="evidence" value="ECO:0007669"/>
    <property type="project" value="TreeGrafter"/>
</dbReference>
<dbReference type="GO" id="GO:0140096">
    <property type="term" value="F:catalytic activity, acting on a protein"/>
    <property type="evidence" value="ECO:0007669"/>
    <property type="project" value="UniProtKB-ARBA"/>
</dbReference>
<dbReference type="PROSITE" id="PS50056">
    <property type="entry name" value="TYR_PHOSPHATASE_2"/>
    <property type="match status" value="1"/>
</dbReference>
<sequence length="166" mass="18616">MAHGGAGNNLDDWRYEMRREIQEILPNVFLGPYSACRDTQALKSKGITHIVCFFDSKESTIFRTNVLASSFEFTCIEVSDSPLQNLIPQFPTATKLFNNAISSGGKVLACCNGGMSRSPTFVIAYIMETFRVDFIRAYQFVQGKRLCINPNEGFKSQLKVSFYLLG</sequence>
<dbReference type="InterPro" id="IPR000387">
    <property type="entry name" value="Tyr_Pase_dom"/>
</dbReference>
<dbReference type="PANTHER" id="PTHR46588">
    <property type="entry name" value="SERINE/THREONINE/TYROSINE-INTERACTING PROTEIN"/>
    <property type="match status" value="1"/>
</dbReference>
<protein>
    <submittedName>
        <fullName evidence="4">Uncharacterized protein</fullName>
    </submittedName>
</protein>
<gene>
    <name evidence="4" type="ORF">K450DRAFT_177724</name>
</gene>
<dbReference type="GO" id="GO:0005654">
    <property type="term" value="C:nucleoplasm"/>
    <property type="evidence" value="ECO:0007669"/>
    <property type="project" value="TreeGrafter"/>
</dbReference>
<keyword evidence="5" id="KW-1185">Reference proteome</keyword>
<organism evidence="4 5">
    <name type="scientific">Umbelopsis ramanniana AG</name>
    <dbReference type="NCBI Taxonomy" id="1314678"/>
    <lineage>
        <taxon>Eukaryota</taxon>
        <taxon>Fungi</taxon>
        <taxon>Fungi incertae sedis</taxon>
        <taxon>Mucoromycota</taxon>
        <taxon>Mucoromycotina</taxon>
        <taxon>Umbelopsidomycetes</taxon>
        <taxon>Umbelopsidales</taxon>
        <taxon>Umbelopsidaceae</taxon>
        <taxon>Umbelopsis</taxon>
    </lineage>
</organism>
<feature type="domain" description="Tyrosine-protein phosphatase" evidence="2">
    <location>
        <begin position="20"/>
        <end position="166"/>
    </location>
</feature>
<dbReference type="SUPFAM" id="SSF52799">
    <property type="entry name" value="(Phosphotyrosine protein) phosphatases II"/>
    <property type="match status" value="1"/>
</dbReference>